<proteinExistence type="predicted"/>
<reference evidence="1" key="1">
    <citation type="journal article" date="2013" name="Genetics">
        <title>The draft genome and transcriptome of Panagrellus redivivus are shaped by the harsh demands of a free-living lifestyle.</title>
        <authorList>
            <person name="Srinivasan J."/>
            <person name="Dillman A.R."/>
            <person name="Macchietto M.G."/>
            <person name="Heikkinen L."/>
            <person name="Lakso M."/>
            <person name="Fracchia K.M."/>
            <person name="Antoshechkin I."/>
            <person name="Mortazavi A."/>
            <person name="Wong G."/>
            <person name="Sternberg P.W."/>
        </authorList>
    </citation>
    <scope>NUCLEOTIDE SEQUENCE [LARGE SCALE GENOMIC DNA]</scope>
    <source>
        <strain evidence="1">MT8872</strain>
    </source>
</reference>
<keyword evidence="1" id="KW-1185">Reference proteome</keyword>
<name>A0A7E4VF11_PANRE</name>
<evidence type="ECO:0000313" key="2">
    <source>
        <dbReference type="WBParaSite" id="Pan_g19672.t1"/>
    </source>
</evidence>
<protein>
    <submittedName>
        <fullName evidence="2">F-box/LRR-repeat protein</fullName>
    </submittedName>
</protein>
<organism evidence="1 2">
    <name type="scientific">Panagrellus redivivus</name>
    <name type="common">Microworm</name>
    <dbReference type="NCBI Taxonomy" id="6233"/>
    <lineage>
        <taxon>Eukaryota</taxon>
        <taxon>Metazoa</taxon>
        <taxon>Ecdysozoa</taxon>
        <taxon>Nematoda</taxon>
        <taxon>Chromadorea</taxon>
        <taxon>Rhabditida</taxon>
        <taxon>Tylenchina</taxon>
        <taxon>Panagrolaimomorpha</taxon>
        <taxon>Panagrolaimoidea</taxon>
        <taxon>Panagrolaimidae</taxon>
        <taxon>Panagrellus</taxon>
    </lineage>
</organism>
<accession>A0A7E4VF11</accession>
<dbReference type="WBParaSite" id="Pan_g19672.t1">
    <property type="protein sequence ID" value="Pan_g19672.t1"/>
    <property type="gene ID" value="Pan_g19672"/>
</dbReference>
<dbReference type="AlphaFoldDB" id="A0A7E4VF11"/>
<sequence length="134" mass="15875">MLCNSPAFRVLESFDVYEPMFPSPTWWIKAFVQAGCTSLKKLSVFNASLSVFQIDKELLLKFIKTQHVDFTLSFSMSDDVEWDSETEQLLKNLFEEHFERFNETLDFLKKKVVNVYFDKIENEHLNRSYVLRAD</sequence>
<reference evidence="2" key="2">
    <citation type="submission" date="2020-10" db="UniProtKB">
        <authorList>
            <consortium name="WormBaseParasite"/>
        </authorList>
    </citation>
    <scope>IDENTIFICATION</scope>
</reference>
<dbReference type="Proteomes" id="UP000492821">
    <property type="component" value="Unassembled WGS sequence"/>
</dbReference>
<evidence type="ECO:0000313" key="1">
    <source>
        <dbReference type="Proteomes" id="UP000492821"/>
    </source>
</evidence>